<proteinExistence type="predicted"/>
<name>X1FZ46_9ZZZZ</name>
<organism evidence="1">
    <name type="scientific">marine sediment metagenome</name>
    <dbReference type="NCBI Taxonomy" id="412755"/>
    <lineage>
        <taxon>unclassified sequences</taxon>
        <taxon>metagenomes</taxon>
        <taxon>ecological metagenomes</taxon>
    </lineage>
</organism>
<dbReference type="EMBL" id="BARU01019233">
    <property type="protein sequence ID" value="GAH50282.1"/>
    <property type="molecule type" value="Genomic_DNA"/>
</dbReference>
<evidence type="ECO:0000313" key="1">
    <source>
        <dbReference type="EMBL" id="GAH50282.1"/>
    </source>
</evidence>
<dbReference type="AlphaFoldDB" id="X1FZ46"/>
<reference evidence="1" key="1">
    <citation type="journal article" date="2014" name="Front. Microbiol.">
        <title>High frequency of phylogenetically diverse reductive dehalogenase-homologous genes in deep subseafloor sedimentary metagenomes.</title>
        <authorList>
            <person name="Kawai M."/>
            <person name="Futagami T."/>
            <person name="Toyoda A."/>
            <person name="Takaki Y."/>
            <person name="Nishi S."/>
            <person name="Hori S."/>
            <person name="Arai W."/>
            <person name="Tsubouchi T."/>
            <person name="Morono Y."/>
            <person name="Uchiyama I."/>
            <person name="Ito T."/>
            <person name="Fujiyama A."/>
            <person name="Inagaki F."/>
            <person name="Takami H."/>
        </authorList>
    </citation>
    <scope>NUCLEOTIDE SEQUENCE</scope>
    <source>
        <strain evidence="1">Expedition CK06-06</strain>
    </source>
</reference>
<protein>
    <submittedName>
        <fullName evidence="1">Uncharacterized protein</fullName>
    </submittedName>
</protein>
<feature type="non-terminal residue" evidence="1">
    <location>
        <position position="85"/>
    </location>
</feature>
<gene>
    <name evidence="1" type="ORF">S03H2_31693</name>
</gene>
<accession>X1FZ46</accession>
<comment type="caution">
    <text evidence="1">The sequence shown here is derived from an EMBL/GenBank/DDBJ whole genome shotgun (WGS) entry which is preliminary data.</text>
</comment>
<sequence>MMLIVGTIPIRDMPLTIGKAAAEGDFLIVDGRRIPCIQGTGAMIGAALATTDYLKLEAPCALLAGDIGQGKGSRDIYEYLIEKVA</sequence>